<evidence type="ECO:0008006" key="4">
    <source>
        <dbReference type="Google" id="ProtNLM"/>
    </source>
</evidence>
<sequence length="149" mass="16930">MINRDRLNVDKLIFIQFPLHYYSIVNRRKMFVVSAVTWIALGYIAFAVDTFMSISGGCERVMINPYIYMPICLLYVLMILTSFIISAIIYFIARTSTKTEAQQRSHFQSIGINIALRTGTRFPECTFVSRKQIAAFGAISPSNGCLHQA</sequence>
<dbReference type="PANTHER" id="PTHR21643">
    <property type="entry name" value="G-PROTEIN COUPLED RECEPTORS FAMILY 1 PROFILE DOMAIN-CONTAINING PROTEIN-RELATED"/>
    <property type="match status" value="1"/>
</dbReference>
<dbReference type="AlphaFoldDB" id="A0AAD5R6P0"/>
<protein>
    <recommendedName>
        <fullName evidence="4">G-protein coupled receptors family 1 profile domain-containing protein</fullName>
    </recommendedName>
</protein>
<comment type="caution">
    <text evidence="2">The sequence shown here is derived from an EMBL/GenBank/DDBJ whole genome shotgun (WGS) entry which is preliminary data.</text>
</comment>
<evidence type="ECO:0000256" key="1">
    <source>
        <dbReference type="SAM" id="Phobius"/>
    </source>
</evidence>
<gene>
    <name evidence="2" type="ORF">KIN20_032216</name>
</gene>
<dbReference type="EMBL" id="JAHQIW010006785">
    <property type="protein sequence ID" value="KAJ1370488.1"/>
    <property type="molecule type" value="Genomic_DNA"/>
</dbReference>
<keyword evidence="1" id="KW-0812">Transmembrane</keyword>
<feature type="transmembrane region" description="Helical" evidence="1">
    <location>
        <begin position="66"/>
        <end position="93"/>
    </location>
</feature>
<evidence type="ECO:0000313" key="3">
    <source>
        <dbReference type="Proteomes" id="UP001196413"/>
    </source>
</evidence>
<dbReference type="Gene3D" id="1.20.1070.10">
    <property type="entry name" value="Rhodopsin 7-helix transmembrane proteins"/>
    <property type="match status" value="1"/>
</dbReference>
<keyword evidence="3" id="KW-1185">Reference proteome</keyword>
<keyword evidence="1" id="KW-0472">Membrane</keyword>
<dbReference type="Proteomes" id="UP001196413">
    <property type="component" value="Unassembled WGS sequence"/>
</dbReference>
<keyword evidence="1" id="KW-1133">Transmembrane helix</keyword>
<accession>A0AAD5R6P0</accession>
<dbReference type="InterPro" id="IPR039952">
    <property type="entry name" value="Aex-2"/>
</dbReference>
<feature type="transmembrane region" description="Helical" evidence="1">
    <location>
        <begin position="30"/>
        <end position="54"/>
    </location>
</feature>
<organism evidence="2 3">
    <name type="scientific">Parelaphostrongylus tenuis</name>
    <name type="common">Meningeal worm</name>
    <dbReference type="NCBI Taxonomy" id="148309"/>
    <lineage>
        <taxon>Eukaryota</taxon>
        <taxon>Metazoa</taxon>
        <taxon>Ecdysozoa</taxon>
        <taxon>Nematoda</taxon>
        <taxon>Chromadorea</taxon>
        <taxon>Rhabditida</taxon>
        <taxon>Rhabditina</taxon>
        <taxon>Rhabditomorpha</taxon>
        <taxon>Strongyloidea</taxon>
        <taxon>Metastrongylidae</taxon>
        <taxon>Parelaphostrongylus</taxon>
    </lineage>
</organism>
<dbReference type="PANTHER" id="PTHR21643:SF2">
    <property type="entry name" value="G-PROTEIN COUPLED RECEPTOR AEX-2"/>
    <property type="match status" value="1"/>
</dbReference>
<dbReference type="GO" id="GO:0008188">
    <property type="term" value="F:neuropeptide receptor activity"/>
    <property type="evidence" value="ECO:0007669"/>
    <property type="project" value="InterPro"/>
</dbReference>
<proteinExistence type="predicted"/>
<name>A0AAD5R6P0_PARTN</name>
<reference evidence="2" key="1">
    <citation type="submission" date="2021-06" db="EMBL/GenBank/DDBJ databases">
        <title>Parelaphostrongylus tenuis whole genome reference sequence.</title>
        <authorList>
            <person name="Garwood T.J."/>
            <person name="Larsen P.A."/>
            <person name="Fountain-Jones N.M."/>
            <person name="Garbe J.R."/>
            <person name="Macchietto M.G."/>
            <person name="Kania S.A."/>
            <person name="Gerhold R.W."/>
            <person name="Richards J.E."/>
            <person name="Wolf T.M."/>
        </authorList>
    </citation>
    <scope>NUCLEOTIDE SEQUENCE</scope>
    <source>
        <strain evidence="2">MNPRO001-30</strain>
        <tissue evidence="2">Meninges</tissue>
    </source>
</reference>
<evidence type="ECO:0000313" key="2">
    <source>
        <dbReference type="EMBL" id="KAJ1370488.1"/>
    </source>
</evidence>